<keyword evidence="2" id="KW-0687">Ribonucleoprotein</keyword>
<evidence type="ECO:0000256" key="2">
    <source>
        <dbReference type="ARBA" id="ARBA00023274"/>
    </source>
</evidence>
<organism evidence="3 4">
    <name type="scientific">Ambispora leptoticha</name>
    <dbReference type="NCBI Taxonomy" id="144679"/>
    <lineage>
        <taxon>Eukaryota</taxon>
        <taxon>Fungi</taxon>
        <taxon>Fungi incertae sedis</taxon>
        <taxon>Mucoromycota</taxon>
        <taxon>Glomeromycotina</taxon>
        <taxon>Glomeromycetes</taxon>
        <taxon>Archaeosporales</taxon>
        <taxon>Ambisporaceae</taxon>
        <taxon>Ambispora</taxon>
    </lineage>
</organism>
<dbReference type="Pfam" id="PF01780">
    <property type="entry name" value="Ribosomal_L37ae"/>
    <property type="match status" value="1"/>
</dbReference>
<protein>
    <submittedName>
        <fullName evidence="3">10274_t:CDS:1</fullName>
    </submittedName>
</protein>
<proteinExistence type="predicted"/>
<dbReference type="InterPro" id="IPR011331">
    <property type="entry name" value="Ribosomal_eL37/eL43"/>
</dbReference>
<reference evidence="3" key="1">
    <citation type="submission" date="2021-06" db="EMBL/GenBank/DDBJ databases">
        <authorList>
            <person name="Kallberg Y."/>
            <person name="Tangrot J."/>
            <person name="Rosling A."/>
        </authorList>
    </citation>
    <scope>NUCLEOTIDE SEQUENCE</scope>
    <source>
        <strain evidence="3">FL130A</strain>
    </source>
</reference>
<evidence type="ECO:0000313" key="3">
    <source>
        <dbReference type="EMBL" id="CAG8616600.1"/>
    </source>
</evidence>
<dbReference type="GO" id="GO:0005840">
    <property type="term" value="C:ribosome"/>
    <property type="evidence" value="ECO:0007669"/>
    <property type="project" value="UniProtKB-KW"/>
</dbReference>
<evidence type="ECO:0000256" key="1">
    <source>
        <dbReference type="ARBA" id="ARBA00022980"/>
    </source>
</evidence>
<sequence>MQNILALSAASKKKSSWDLACKKTLADGPWTVSTTTAATVRSTVRRQHYQLIRI</sequence>
<dbReference type="GO" id="GO:0003735">
    <property type="term" value="F:structural constituent of ribosome"/>
    <property type="evidence" value="ECO:0007669"/>
    <property type="project" value="InterPro"/>
</dbReference>
<dbReference type="Gene3D" id="2.20.25.30">
    <property type="match status" value="1"/>
</dbReference>
<accession>A0A9N9CUL1</accession>
<dbReference type="EMBL" id="CAJVPS010005594">
    <property type="protein sequence ID" value="CAG8616600.1"/>
    <property type="molecule type" value="Genomic_DNA"/>
</dbReference>
<keyword evidence="1" id="KW-0689">Ribosomal protein</keyword>
<gene>
    <name evidence="3" type="ORF">ALEPTO_LOCUS8783</name>
</gene>
<name>A0A9N9CUL1_9GLOM</name>
<dbReference type="InterPro" id="IPR002674">
    <property type="entry name" value="Ribosomal_eL43"/>
</dbReference>
<dbReference type="GO" id="GO:0006412">
    <property type="term" value="P:translation"/>
    <property type="evidence" value="ECO:0007669"/>
    <property type="project" value="InterPro"/>
</dbReference>
<dbReference type="AlphaFoldDB" id="A0A9N9CUL1"/>
<comment type="caution">
    <text evidence="3">The sequence shown here is derived from an EMBL/GenBank/DDBJ whole genome shotgun (WGS) entry which is preliminary data.</text>
</comment>
<dbReference type="GO" id="GO:1990904">
    <property type="term" value="C:ribonucleoprotein complex"/>
    <property type="evidence" value="ECO:0007669"/>
    <property type="project" value="UniProtKB-KW"/>
</dbReference>
<keyword evidence="4" id="KW-1185">Reference proteome</keyword>
<evidence type="ECO:0000313" key="4">
    <source>
        <dbReference type="Proteomes" id="UP000789508"/>
    </source>
</evidence>
<dbReference type="Proteomes" id="UP000789508">
    <property type="component" value="Unassembled WGS sequence"/>
</dbReference>